<evidence type="ECO:0000313" key="7">
    <source>
        <dbReference type="Proteomes" id="UP000298058"/>
    </source>
</evidence>
<keyword evidence="2 3" id="KW-0186">Copper</keyword>
<evidence type="ECO:0000256" key="3">
    <source>
        <dbReference type="PIRSR" id="PIRSR603782-1"/>
    </source>
</evidence>
<dbReference type="OrthoDB" id="9811998at2"/>
<feature type="binding site" evidence="3">
    <location>
        <position position="73"/>
    </location>
    <ligand>
        <name>Cu cation</name>
        <dbReference type="ChEBI" id="CHEBI:23378"/>
    </ligand>
</feature>
<feature type="domain" description="Thioredoxin" evidence="5">
    <location>
        <begin position="31"/>
        <end position="193"/>
    </location>
</feature>
<dbReference type="Gene3D" id="3.40.30.10">
    <property type="entry name" value="Glutaredoxin"/>
    <property type="match status" value="1"/>
</dbReference>
<evidence type="ECO:0000256" key="2">
    <source>
        <dbReference type="ARBA" id="ARBA00023008"/>
    </source>
</evidence>
<dbReference type="Pfam" id="PF02630">
    <property type="entry name" value="SCO1-SenC"/>
    <property type="match status" value="1"/>
</dbReference>
<accession>A0A4V3JXK9</accession>
<evidence type="ECO:0000256" key="4">
    <source>
        <dbReference type="PIRSR" id="PIRSR603782-2"/>
    </source>
</evidence>
<proteinExistence type="inferred from homology"/>
<evidence type="ECO:0000259" key="5">
    <source>
        <dbReference type="PROSITE" id="PS51352"/>
    </source>
</evidence>
<feature type="disulfide bond" description="Redox-active" evidence="4">
    <location>
        <begin position="69"/>
        <end position="73"/>
    </location>
</feature>
<dbReference type="InterPro" id="IPR013766">
    <property type="entry name" value="Thioredoxin_domain"/>
</dbReference>
<keyword evidence="7" id="KW-1185">Reference proteome</keyword>
<reference evidence="6" key="1">
    <citation type="journal article" date="2019" name="PLoS Negl. Trop. Dis.">
        <title>Revisiting the worldwide diversity of Leptospira species in the environment.</title>
        <authorList>
            <person name="Vincent A.T."/>
            <person name="Schiettekatte O."/>
            <person name="Bourhy P."/>
            <person name="Veyrier F.J."/>
            <person name="Picardeau M."/>
        </authorList>
    </citation>
    <scope>NUCLEOTIDE SEQUENCE [LARGE SCALE GENOMIC DNA]</scope>
    <source>
        <strain evidence="6">201300427</strain>
    </source>
</reference>
<gene>
    <name evidence="6" type="ORF">EHS15_17315</name>
</gene>
<protein>
    <submittedName>
        <fullName evidence="6">SCO family protein</fullName>
    </submittedName>
</protein>
<dbReference type="GO" id="GO:0046872">
    <property type="term" value="F:metal ion binding"/>
    <property type="evidence" value="ECO:0007669"/>
    <property type="project" value="UniProtKB-KW"/>
</dbReference>
<comment type="caution">
    <text evidence="6">The sequence shown here is derived from an EMBL/GenBank/DDBJ whole genome shotgun (WGS) entry which is preliminary data.</text>
</comment>
<organism evidence="6 7">
    <name type="scientific">Leptospira idonii</name>
    <dbReference type="NCBI Taxonomy" id="1193500"/>
    <lineage>
        <taxon>Bacteria</taxon>
        <taxon>Pseudomonadati</taxon>
        <taxon>Spirochaetota</taxon>
        <taxon>Spirochaetia</taxon>
        <taxon>Leptospirales</taxon>
        <taxon>Leptospiraceae</taxon>
        <taxon>Leptospira</taxon>
    </lineage>
</organism>
<keyword evidence="3" id="KW-0479">Metal-binding</keyword>
<dbReference type="SUPFAM" id="SSF52833">
    <property type="entry name" value="Thioredoxin-like"/>
    <property type="match status" value="1"/>
</dbReference>
<evidence type="ECO:0000256" key="1">
    <source>
        <dbReference type="ARBA" id="ARBA00010996"/>
    </source>
</evidence>
<dbReference type="Proteomes" id="UP000298058">
    <property type="component" value="Unassembled WGS sequence"/>
</dbReference>
<dbReference type="InterPro" id="IPR003782">
    <property type="entry name" value="SCO1/SenC"/>
</dbReference>
<dbReference type="InterPro" id="IPR036249">
    <property type="entry name" value="Thioredoxin-like_sf"/>
</dbReference>
<feature type="binding site" evidence="3">
    <location>
        <position position="69"/>
    </location>
    <ligand>
        <name>Cu cation</name>
        <dbReference type="ChEBI" id="CHEBI:23378"/>
    </ligand>
</feature>
<dbReference type="PROSITE" id="PS51352">
    <property type="entry name" value="THIOREDOXIN_2"/>
    <property type="match status" value="1"/>
</dbReference>
<dbReference type="PANTHER" id="PTHR12151">
    <property type="entry name" value="ELECTRON TRANSPORT PROTIN SCO1/SENC FAMILY MEMBER"/>
    <property type="match status" value="1"/>
</dbReference>
<dbReference type="AlphaFoldDB" id="A0A4V3JXK9"/>
<feature type="binding site" evidence="3">
    <location>
        <position position="157"/>
    </location>
    <ligand>
        <name>Cu cation</name>
        <dbReference type="ChEBI" id="CHEBI:23378"/>
    </ligand>
</feature>
<keyword evidence="4" id="KW-1015">Disulfide bond</keyword>
<evidence type="ECO:0000313" key="6">
    <source>
        <dbReference type="EMBL" id="TGN17298.1"/>
    </source>
</evidence>
<dbReference type="PANTHER" id="PTHR12151:SF25">
    <property type="entry name" value="LINALOOL DEHYDRATASE_ISOMERASE DOMAIN-CONTAINING PROTEIN"/>
    <property type="match status" value="1"/>
</dbReference>
<comment type="similarity">
    <text evidence="1">Belongs to the SCO1/2 family.</text>
</comment>
<dbReference type="CDD" id="cd02968">
    <property type="entry name" value="SCO"/>
    <property type="match status" value="1"/>
</dbReference>
<sequence length="193" mass="21859">MDRRHLKFILLSALCSILFVFYCSEKKQNGPKISQELLGLDFRSPEGDRLDPEFWKEKKKVLYFGFSHCPDMCPTALTSFGRASLILGDKANKYRFVFVSLDPERDSPEKLKTYVTGFPGKNLTALSPAPETMKKLHEVFPILHRKVNTNGSYMIDHTNLIFVIDEELNQIASIPGGVSATALAEKLREIDSM</sequence>
<name>A0A4V3JXK9_9LEPT</name>
<dbReference type="EMBL" id="RQHW01000078">
    <property type="protein sequence ID" value="TGN17298.1"/>
    <property type="molecule type" value="Genomic_DNA"/>
</dbReference>